<sequence>MSKDGIYYDICRIGEMLLLCVLDKDTYYLIQGAGVSEFVGETHGKGEREAYVGDQAYLLTIGDEKFD</sequence>
<evidence type="ECO:0000313" key="2">
    <source>
        <dbReference type="Proteomes" id="UP000324800"/>
    </source>
</evidence>
<dbReference type="AlphaFoldDB" id="A0A5J4VLX8"/>
<comment type="caution">
    <text evidence="1">The sequence shown here is derived from an EMBL/GenBank/DDBJ whole genome shotgun (WGS) entry which is preliminary data.</text>
</comment>
<accession>A0A5J4VLX8</accession>
<reference evidence="1 2" key="1">
    <citation type="submission" date="2019-03" db="EMBL/GenBank/DDBJ databases">
        <title>Single cell metagenomics reveals metabolic interactions within the superorganism composed of flagellate Streblomastix strix and complex community of Bacteroidetes bacteria on its surface.</title>
        <authorList>
            <person name="Treitli S.C."/>
            <person name="Kolisko M."/>
            <person name="Husnik F."/>
            <person name="Keeling P."/>
            <person name="Hampl V."/>
        </authorList>
    </citation>
    <scope>NUCLEOTIDE SEQUENCE [LARGE SCALE GENOMIC DNA]</scope>
    <source>
        <strain evidence="1">ST1C</strain>
    </source>
</reference>
<gene>
    <name evidence="1" type="ORF">EZS28_021047</name>
</gene>
<evidence type="ECO:0000313" key="1">
    <source>
        <dbReference type="EMBL" id="KAA6383426.1"/>
    </source>
</evidence>
<protein>
    <submittedName>
        <fullName evidence="1">Uncharacterized protein</fullName>
    </submittedName>
</protein>
<proteinExistence type="predicted"/>
<organism evidence="1 2">
    <name type="scientific">Streblomastix strix</name>
    <dbReference type="NCBI Taxonomy" id="222440"/>
    <lineage>
        <taxon>Eukaryota</taxon>
        <taxon>Metamonada</taxon>
        <taxon>Preaxostyla</taxon>
        <taxon>Oxymonadida</taxon>
        <taxon>Streblomastigidae</taxon>
        <taxon>Streblomastix</taxon>
    </lineage>
</organism>
<dbReference type="Proteomes" id="UP000324800">
    <property type="component" value="Unassembled WGS sequence"/>
</dbReference>
<name>A0A5J4VLX8_9EUKA</name>
<dbReference type="EMBL" id="SNRW01006251">
    <property type="protein sequence ID" value="KAA6383426.1"/>
    <property type="molecule type" value="Genomic_DNA"/>
</dbReference>